<accession>A0ACC1ICB8</accession>
<evidence type="ECO:0000313" key="1">
    <source>
        <dbReference type="EMBL" id="KAJ1890218.1"/>
    </source>
</evidence>
<reference evidence="1" key="1">
    <citation type="submission" date="2022-07" db="EMBL/GenBank/DDBJ databases">
        <title>Phylogenomic reconstructions and comparative analyses of Kickxellomycotina fungi.</title>
        <authorList>
            <person name="Reynolds N.K."/>
            <person name="Stajich J.E."/>
            <person name="Barry K."/>
            <person name="Grigoriev I.V."/>
            <person name="Crous P."/>
            <person name="Smith M.E."/>
        </authorList>
    </citation>
    <scope>NUCLEOTIDE SEQUENCE</scope>
    <source>
        <strain evidence="1">Benny 63K</strain>
    </source>
</reference>
<keyword evidence="2" id="KW-1185">Reference proteome</keyword>
<organism evidence="1 2">
    <name type="scientific">Kickxella alabastrina</name>
    <dbReference type="NCBI Taxonomy" id="61397"/>
    <lineage>
        <taxon>Eukaryota</taxon>
        <taxon>Fungi</taxon>
        <taxon>Fungi incertae sedis</taxon>
        <taxon>Zoopagomycota</taxon>
        <taxon>Kickxellomycotina</taxon>
        <taxon>Kickxellomycetes</taxon>
        <taxon>Kickxellales</taxon>
        <taxon>Kickxellaceae</taxon>
        <taxon>Kickxella</taxon>
    </lineage>
</organism>
<sequence length="706" mass="76936">MSGLALKRRSHMGQTALVRKSDIRVVDRSSCDFDEFQAAQSVGSGDNNDVCFQRLTGWLHAVENYQEFFRSMAAAELDLATVYARIGDILKVPMREGTLFLPAAAGDGVQSVTRQLKDFQQLMVENHCAISNAAKDGALAELNELHSEVRALMASYTEAVQPAFRELEQCRASVRRRAEVLAAAIAEADSAKDPFIISLEVEALLRKRAELERHLSAQRDAQLQVIGGAEPQLTERLAAVVSVYVDVVSERHRRLRVAAKRDTRALRRVDGRCEWAAFEKAHRAALYDPACSDQECANRDCVDHEYAGRDSEWVRVLRQGVVAMRETGPLFRSTWQSKYGVLTTRGFFHVFRSQGDVVRGAPETSVFLPRARIETRRGLLQILAGSRFSRGRIVIQDAQPSLDNWRLLMESTMHSEAPGLATPTSSSAESSPNVSPVHVRSSTQWTTVASKPQADRTPGWIDVSVHTPTRRGRPFSVDVSMLGQQSTHIFHGTASSNMYLRPLESTPKPLAPLSPTADSPSFDEYSPGFSTDSPAPGSQSSSSGSSNLSGSRFGSSGSKDSETAPIASLPGASSIASYAMRLGPRGDEFNADIWHSDVLRVADAAAKSRPRPRSMLEDPSAGVLDLTNPYLGDFLTKRNQRGTRSSAASTAVQSSVWRSNSVYLQASEATTTATASPQSARQAAAASFKSLPPPPLAHSHNPVSDR</sequence>
<dbReference type="Proteomes" id="UP001150581">
    <property type="component" value="Unassembled WGS sequence"/>
</dbReference>
<gene>
    <name evidence="1" type="ORF">LPJ66_007610</name>
</gene>
<evidence type="ECO:0000313" key="2">
    <source>
        <dbReference type="Proteomes" id="UP001150581"/>
    </source>
</evidence>
<comment type="caution">
    <text evidence="1">The sequence shown here is derived from an EMBL/GenBank/DDBJ whole genome shotgun (WGS) entry which is preliminary data.</text>
</comment>
<dbReference type="EMBL" id="JANBPG010001382">
    <property type="protein sequence ID" value="KAJ1890218.1"/>
    <property type="molecule type" value="Genomic_DNA"/>
</dbReference>
<protein>
    <submittedName>
        <fullName evidence="1">Uncharacterized protein</fullName>
    </submittedName>
</protein>
<name>A0ACC1ICB8_9FUNG</name>
<proteinExistence type="predicted"/>